<evidence type="ECO:0000313" key="7">
    <source>
        <dbReference type="Proteomes" id="UP001140949"/>
    </source>
</evidence>
<evidence type="ECO:0000313" key="6">
    <source>
        <dbReference type="EMBL" id="KAJ6795886.1"/>
    </source>
</evidence>
<dbReference type="GO" id="GO:0003713">
    <property type="term" value="F:transcription coactivator activity"/>
    <property type="evidence" value="ECO:0007669"/>
    <property type="project" value="TreeGrafter"/>
</dbReference>
<dbReference type="Pfam" id="PF12767">
    <property type="entry name" value="SAGA-Tad1"/>
    <property type="match status" value="1"/>
</dbReference>
<dbReference type="CDD" id="cd22933">
    <property type="entry name" value="HFD_HFI1"/>
    <property type="match status" value="1"/>
</dbReference>
<keyword evidence="2" id="KW-0805">Transcription regulation</keyword>
<dbReference type="EMBL" id="JANAVB010041620">
    <property type="protein sequence ID" value="KAJ6795886.1"/>
    <property type="molecule type" value="Genomic_DNA"/>
</dbReference>
<evidence type="ECO:0008006" key="8">
    <source>
        <dbReference type="Google" id="ProtNLM"/>
    </source>
</evidence>
<evidence type="ECO:0000256" key="3">
    <source>
        <dbReference type="ARBA" id="ARBA00023163"/>
    </source>
</evidence>
<dbReference type="InterPro" id="IPR024738">
    <property type="entry name" value="Hfi1/Tada1"/>
</dbReference>
<comment type="caution">
    <text evidence="6">The sequence shown here is derived from an EMBL/GenBank/DDBJ whole genome shotgun (WGS) entry which is preliminary data.</text>
</comment>
<organism evidence="6 7">
    <name type="scientific">Iris pallida</name>
    <name type="common">Sweet iris</name>
    <dbReference type="NCBI Taxonomy" id="29817"/>
    <lineage>
        <taxon>Eukaryota</taxon>
        <taxon>Viridiplantae</taxon>
        <taxon>Streptophyta</taxon>
        <taxon>Embryophyta</taxon>
        <taxon>Tracheophyta</taxon>
        <taxon>Spermatophyta</taxon>
        <taxon>Magnoliopsida</taxon>
        <taxon>Liliopsida</taxon>
        <taxon>Asparagales</taxon>
        <taxon>Iridaceae</taxon>
        <taxon>Iridoideae</taxon>
        <taxon>Irideae</taxon>
        <taxon>Iris</taxon>
    </lineage>
</organism>
<keyword evidence="4" id="KW-0539">Nucleus</keyword>
<accession>A0AAX6DVW4</accession>
<dbReference type="AlphaFoldDB" id="A0AAX6DVW4"/>
<dbReference type="PANTHER" id="PTHR21277">
    <property type="entry name" value="TRANSCRIPTIONAL ADAPTER 1"/>
    <property type="match status" value="1"/>
</dbReference>
<sequence length="382" mass="42150">MSTGRVNLGDLKSQIYKRVGPDRAQQYLGHLNQLLSQKLSKPEFNKLLLLTLGCENLHLHNQLVQSVFKNACQAKTPPPRPSLDAKAAGPKPLQPPVWSNEDVPLSLRRSWSGLGGRRIKDRPSPLGPNSQQPLPPHEETVRENGVMGSFDLKRPLQHGAPAEQPAKRPRRADYSSVGLVETVDVGRERDDSERGNDLGLAKFLPLQAPLGIPFWPPSIGGARRNLAPAASSFGNFGSCSGSGELSHTEDLRRRMERIAEGQGLGGVALDCANLLNNGLNAYLRRLIKSSIELLGTRSGHGQTKQQQAYKHQIHGKPINGVWQGNHVHLQGDAPPMDGLTDLINRRSITMQDFRVAMELNPHRLGEDWPLLLEKICHHSFEE</sequence>
<evidence type="ECO:0000256" key="5">
    <source>
        <dbReference type="SAM" id="MobiDB-lite"/>
    </source>
</evidence>
<dbReference type="GO" id="GO:0006357">
    <property type="term" value="P:regulation of transcription by RNA polymerase II"/>
    <property type="evidence" value="ECO:0007669"/>
    <property type="project" value="TreeGrafter"/>
</dbReference>
<feature type="region of interest" description="Disordered" evidence="5">
    <location>
        <begin position="74"/>
        <end position="101"/>
    </location>
</feature>
<reference evidence="6" key="1">
    <citation type="journal article" date="2023" name="GigaByte">
        <title>Genome assembly of the bearded iris, Iris pallida Lam.</title>
        <authorList>
            <person name="Bruccoleri R.E."/>
            <person name="Oakeley E.J."/>
            <person name="Faust A.M.E."/>
            <person name="Altorfer M."/>
            <person name="Dessus-Babus S."/>
            <person name="Burckhardt D."/>
            <person name="Oertli M."/>
            <person name="Naumann U."/>
            <person name="Petersen F."/>
            <person name="Wong J."/>
        </authorList>
    </citation>
    <scope>NUCLEOTIDE SEQUENCE</scope>
    <source>
        <strain evidence="6">GSM-AAB239-AS_SAM_17_03QT</strain>
    </source>
</reference>
<keyword evidence="3" id="KW-0804">Transcription</keyword>
<protein>
    <recommendedName>
        <fullName evidence="8">Transcriptional coactivator Hfi1/Transcriptional adapter 1</fullName>
    </recommendedName>
</protein>
<dbReference type="GO" id="GO:0000124">
    <property type="term" value="C:SAGA complex"/>
    <property type="evidence" value="ECO:0007669"/>
    <property type="project" value="UniProtKB-ARBA"/>
</dbReference>
<name>A0AAX6DVW4_IRIPA</name>
<evidence type="ECO:0000256" key="2">
    <source>
        <dbReference type="ARBA" id="ARBA00023015"/>
    </source>
</evidence>
<keyword evidence="7" id="KW-1185">Reference proteome</keyword>
<evidence type="ECO:0000256" key="1">
    <source>
        <dbReference type="ARBA" id="ARBA00004123"/>
    </source>
</evidence>
<evidence type="ECO:0000256" key="4">
    <source>
        <dbReference type="ARBA" id="ARBA00023242"/>
    </source>
</evidence>
<gene>
    <name evidence="6" type="ORF">M6B38_223630</name>
</gene>
<dbReference type="GO" id="GO:0005634">
    <property type="term" value="C:nucleus"/>
    <property type="evidence" value="ECO:0007669"/>
    <property type="project" value="UniProtKB-SubCell"/>
</dbReference>
<comment type="subcellular location">
    <subcellularLocation>
        <location evidence="1">Nucleus</location>
    </subcellularLocation>
</comment>
<dbReference type="Proteomes" id="UP001140949">
    <property type="component" value="Unassembled WGS sequence"/>
</dbReference>
<proteinExistence type="predicted"/>
<feature type="region of interest" description="Disordered" evidence="5">
    <location>
        <begin position="113"/>
        <end position="175"/>
    </location>
</feature>
<dbReference type="PANTHER" id="PTHR21277:SF5">
    <property type="entry name" value="TRANSCRIPTIONAL ADAPTER 1"/>
    <property type="match status" value="1"/>
</dbReference>
<reference evidence="6" key="2">
    <citation type="submission" date="2023-04" db="EMBL/GenBank/DDBJ databases">
        <authorList>
            <person name="Bruccoleri R.E."/>
            <person name="Oakeley E.J."/>
            <person name="Faust A.-M."/>
            <person name="Dessus-Babus S."/>
            <person name="Altorfer M."/>
            <person name="Burckhardt D."/>
            <person name="Oertli M."/>
            <person name="Naumann U."/>
            <person name="Petersen F."/>
            <person name="Wong J."/>
        </authorList>
    </citation>
    <scope>NUCLEOTIDE SEQUENCE</scope>
    <source>
        <strain evidence="6">GSM-AAB239-AS_SAM_17_03QT</strain>
        <tissue evidence="6">Leaf</tissue>
    </source>
</reference>